<evidence type="ECO:0000313" key="10">
    <source>
        <dbReference type="EMBL" id="KAF2256725.1"/>
    </source>
</evidence>
<feature type="domain" description="Radical SAM core" evidence="9">
    <location>
        <begin position="180"/>
        <end position="405"/>
    </location>
</feature>
<keyword evidence="3" id="KW-0949">S-adenosyl-L-methionine</keyword>
<evidence type="ECO:0000256" key="8">
    <source>
        <dbReference type="SAM" id="MobiDB-lite"/>
    </source>
</evidence>
<comment type="cofactor">
    <cofactor evidence="1">
        <name>pyridoxal 5'-phosphate</name>
        <dbReference type="ChEBI" id="CHEBI:597326"/>
    </cofactor>
</comment>
<keyword evidence="5" id="KW-0663">Pyridoxal phosphate</keyword>
<keyword evidence="6" id="KW-0408">Iron</keyword>
<feature type="compositionally biased region" description="Polar residues" evidence="8">
    <location>
        <begin position="465"/>
        <end position="483"/>
    </location>
</feature>
<keyword evidence="7" id="KW-0411">Iron-sulfur</keyword>
<dbReference type="InterPro" id="IPR013785">
    <property type="entry name" value="Aldolase_TIM"/>
</dbReference>
<protein>
    <submittedName>
        <fullName evidence="10">Kama family protein</fullName>
    </submittedName>
</protein>
<dbReference type="AlphaFoldDB" id="A0A6A6J1I2"/>
<dbReference type="InterPro" id="IPR058240">
    <property type="entry name" value="rSAM_sf"/>
</dbReference>
<evidence type="ECO:0000256" key="4">
    <source>
        <dbReference type="ARBA" id="ARBA00022723"/>
    </source>
</evidence>
<dbReference type="Proteomes" id="UP000800094">
    <property type="component" value="Unassembled WGS sequence"/>
</dbReference>
<dbReference type="InterPro" id="IPR003739">
    <property type="entry name" value="Lys_aminomutase/Glu_NH3_mut"/>
</dbReference>
<feature type="region of interest" description="Disordered" evidence="8">
    <location>
        <begin position="495"/>
        <end position="515"/>
    </location>
</feature>
<organism evidence="10 11">
    <name type="scientific">Trematosphaeria pertusa</name>
    <dbReference type="NCBI Taxonomy" id="390896"/>
    <lineage>
        <taxon>Eukaryota</taxon>
        <taxon>Fungi</taxon>
        <taxon>Dikarya</taxon>
        <taxon>Ascomycota</taxon>
        <taxon>Pezizomycotina</taxon>
        <taxon>Dothideomycetes</taxon>
        <taxon>Pleosporomycetidae</taxon>
        <taxon>Pleosporales</taxon>
        <taxon>Massarineae</taxon>
        <taxon>Trematosphaeriaceae</taxon>
        <taxon>Trematosphaeria</taxon>
    </lineage>
</organism>
<keyword evidence="4" id="KW-0479">Metal-binding</keyword>
<evidence type="ECO:0000256" key="5">
    <source>
        <dbReference type="ARBA" id="ARBA00022898"/>
    </source>
</evidence>
<evidence type="ECO:0000256" key="2">
    <source>
        <dbReference type="ARBA" id="ARBA00022485"/>
    </source>
</evidence>
<evidence type="ECO:0000256" key="1">
    <source>
        <dbReference type="ARBA" id="ARBA00001933"/>
    </source>
</evidence>
<feature type="region of interest" description="Disordered" evidence="8">
    <location>
        <begin position="460"/>
        <end position="483"/>
    </location>
</feature>
<accession>A0A6A6J1I2</accession>
<proteinExistence type="predicted"/>
<dbReference type="SFLD" id="SFLDS00029">
    <property type="entry name" value="Radical_SAM"/>
    <property type="match status" value="1"/>
</dbReference>
<dbReference type="GO" id="GO:0051539">
    <property type="term" value="F:4 iron, 4 sulfur cluster binding"/>
    <property type="evidence" value="ECO:0007669"/>
    <property type="project" value="UniProtKB-KW"/>
</dbReference>
<evidence type="ECO:0000313" key="11">
    <source>
        <dbReference type="Proteomes" id="UP000800094"/>
    </source>
</evidence>
<reference evidence="10" key="1">
    <citation type="journal article" date="2020" name="Stud. Mycol.">
        <title>101 Dothideomycetes genomes: a test case for predicting lifestyles and emergence of pathogens.</title>
        <authorList>
            <person name="Haridas S."/>
            <person name="Albert R."/>
            <person name="Binder M."/>
            <person name="Bloem J."/>
            <person name="Labutti K."/>
            <person name="Salamov A."/>
            <person name="Andreopoulos B."/>
            <person name="Baker S."/>
            <person name="Barry K."/>
            <person name="Bills G."/>
            <person name="Bluhm B."/>
            <person name="Cannon C."/>
            <person name="Castanera R."/>
            <person name="Culley D."/>
            <person name="Daum C."/>
            <person name="Ezra D."/>
            <person name="Gonzalez J."/>
            <person name="Henrissat B."/>
            <person name="Kuo A."/>
            <person name="Liang C."/>
            <person name="Lipzen A."/>
            <person name="Lutzoni F."/>
            <person name="Magnuson J."/>
            <person name="Mondo S."/>
            <person name="Nolan M."/>
            <person name="Ohm R."/>
            <person name="Pangilinan J."/>
            <person name="Park H.-J."/>
            <person name="Ramirez L."/>
            <person name="Alfaro M."/>
            <person name="Sun H."/>
            <person name="Tritt A."/>
            <person name="Yoshinaga Y."/>
            <person name="Zwiers L.-H."/>
            <person name="Turgeon B."/>
            <person name="Goodwin S."/>
            <person name="Spatafora J."/>
            <person name="Crous P."/>
            <person name="Grigoriev I."/>
        </authorList>
    </citation>
    <scope>NUCLEOTIDE SEQUENCE</scope>
    <source>
        <strain evidence="10">CBS 122368</strain>
    </source>
</reference>
<keyword evidence="11" id="KW-1185">Reference proteome</keyword>
<dbReference type="GeneID" id="54574877"/>
<evidence type="ECO:0000256" key="6">
    <source>
        <dbReference type="ARBA" id="ARBA00023004"/>
    </source>
</evidence>
<name>A0A6A6J1I2_9PLEO</name>
<gene>
    <name evidence="10" type="ORF">BU26DRAFT_28475</name>
</gene>
<dbReference type="OrthoDB" id="5396721at2759"/>
<evidence type="ECO:0000256" key="7">
    <source>
        <dbReference type="ARBA" id="ARBA00023014"/>
    </source>
</evidence>
<dbReference type="NCBIfam" id="TIGR00238">
    <property type="entry name" value="KamA family radical SAM protein"/>
    <property type="match status" value="1"/>
</dbReference>
<dbReference type="SFLD" id="SFLDG01070">
    <property type="entry name" value="PLP-dependent"/>
    <property type="match status" value="1"/>
</dbReference>
<dbReference type="PANTHER" id="PTHR30538">
    <property type="entry name" value="LYSINE 2,3-AMINOMUTASE-RELATED"/>
    <property type="match status" value="1"/>
</dbReference>
<dbReference type="PANTHER" id="PTHR30538:SF0">
    <property type="entry name" value="L-LYSINE 2,3-AMINOMUTASE AQ_1632-RELATED"/>
    <property type="match status" value="1"/>
</dbReference>
<evidence type="ECO:0000259" key="9">
    <source>
        <dbReference type="PROSITE" id="PS51918"/>
    </source>
</evidence>
<dbReference type="GO" id="GO:0003824">
    <property type="term" value="F:catalytic activity"/>
    <property type="evidence" value="ECO:0007669"/>
    <property type="project" value="InterPro"/>
</dbReference>
<dbReference type="RefSeq" id="XP_033691729.1">
    <property type="nucleotide sequence ID" value="XM_033821547.1"/>
</dbReference>
<sequence>MSGLSLRPARFAARRSLPPPFIPAAQQYRTHCTSIDDRRRYWSRLAPWKDVSSEEFTSYRFQLRNTIVGAPKLYKFLSDVLPDTLAPSRNPLLQYIKTRDDFIDDAIAGLKLAPMAIRLTPQILSRVNWGSPLDDPIRRQFLPLKSGIIPDHEQLTLDSLHEEEDMAVTEDGATVPGLVHRYPGRALFLATSICPVYCRFCTRSYAVGANTEAVSKSPQKPSRKRWELVFQHIEKEQSLQDIVVSGGDAYYLQPEALKEIGERLLSIPHMRRIRFASKGLAVAPGRILDKEDAWTSTLIDLSNLGRQMGKQVCLHTHFNHPNEITWITHDAANYLFKHSVIVRNQSVLLKGVNDDLETMGNLIKALADINIQPYYVYQCDMVRGIEDLRTPLRTILDLDKTIRGTFSGFMMPSFVVDLPGGGGKRLASTVEEYDEENGISYWQAPGLPGKKGKQTYVYYDPRPQPTNAEAVQSVHNQGLHSDQAHSSIPVADTSIAPLEDHPEGNHGKQAASAAG</sequence>
<dbReference type="Gene3D" id="3.20.20.70">
    <property type="entry name" value="Aldolase class I"/>
    <property type="match status" value="1"/>
</dbReference>
<keyword evidence="2" id="KW-0004">4Fe-4S</keyword>
<evidence type="ECO:0000256" key="3">
    <source>
        <dbReference type="ARBA" id="ARBA00022691"/>
    </source>
</evidence>
<dbReference type="GO" id="GO:0046872">
    <property type="term" value="F:metal ion binding"/>
    <property type="evidence" value="ECO:0007669"/>
    <property type="project" value="UniProtKB-KW"/>
</dbReference>
<dbReference type="EMBL" id="ML987189">
    <property type="protein sequence ID" value="KAF2256725.1"/>
    <property type="molecule type" value="Genomic_DNA"/>
</dbReference>
<dbReference type="PROSITE" id="PS51918">
    <property type="entry name" value="RADICAL_SAM"/>
    <property type="match status" value="1"/>
</dbReference>
<dbReference type="InterPro" id="IPR007197">
    <property type="entry name" value="rSAM"/>
</dbReference>
<dbReference type="SUPFAM" id="SSF102114">
    <property type="entry name" value="Radical SAM enzymes"/>
    <property type="match status" value="1"/>
</dbReference>